<dbReference type="CDD" id="cd00082">
    <property type="entry name" value="HisKA"/>
    <property type="match status" value="1"/>
</dbReference>
<evidence type="ECO:0000256" key="12">
    <source>
        <dbReference type="ARBA" id="ARBA00023136"/>
    </source>
</evidence>
<keyword evidence="5" id="KW-0808">Transferase</keyword>
<dbReference type="InterPro" id="IPR036890">
    <property type="entry name" value="HATPase_C_sf"/>
</dbReference>
<dbReference type="InterPro" id="IPR029016">
    <property type="entry name" value="GAF-like_dom_sf"/>
</dbReference>
<dbReference type="Gene3D" id="3.30.565.10">
    <property type="entry name" value="Histidine kinase-like ATPase, C-terminal domain"/>
    <property type="match status" value="1"/>
</dbReference>
<evidence type="ECO:0000256" key="4">
    <source>
        <dbReference type="ARBA" id="ARBA00022553"/>
    </source>
</evidence>
<dbReference type="InterPro" id="IPR025201">
    <property type="entry name" value="KdpD_TM"/>
</dbReference>
<name>A0ABT4BSV1_9FIRM</name>
<dbReference type="Pfam" id="PF02518">
    <property type="entry name" value="HATPase_c"/>
    <property type="match status" value="1"/>
</dbReference>
<gene>
    <name evidence="15" type="ORF">OUY18_01905</name>
</gene>
<dbReference type="PROSITE" id="PS50109">
    <property type="entry name" value="HIS_KIN"/>
    <property type="match status" value="1"/>
</dbReference>
<keyword evidence="4" id="KW-0597">Phosphoprotein</keyword>
<dbReference type="InterPro" id="IPR038318">
    <property type="entry name" value="KdpD_sf"/>
</dbReference>
<dbReference type="Pfam" id="PF00512">
    <property type="entry name" value="HisKA"/>
    <property type="match status" value="1"/>
</dbReference>
<dbReference type="InterPro" id="IPR036097">
    <property type="entry name" value="HisK_dim/P_sf"/>
</dbReference>
<sequence>MEGNRPNPDELLAKISHTEKKKEKGKLKIFLGYAAGVGKTYAMLDAAHTAKKLGIDVVVGYVEPHQRPDTSALLKGLEILRPLKVDYKGIILNEFDLDAALARKPQLMIVDELAHTNAVGCRNTKRYNDVEELLMAGIDVYTTINIQHLESLNDIVASITQVVVKERIPDRIFDNAEHVELVDIEPDELITRLNEGKIYERTQAQRALGNFFARDNLVALREIALRRTADRVNRVAEQNRLPAKSGEYYTGEHILICLSSSPSNAKVIRTAARMANAFHAAFTALFVETPNTKELNDENRSRLRTNLKLAEQLGAKIATVYGEDIPYQISEYAKASGISKIVIGRSNNKAHLFRPKNSLVERLATLAPNVDVYIIPDTLPPFRTKTKYKKPQIPELNIWDFVKTFGILLICTLIGLFFTKLGFNESNIITIYILGVLLISSQTNGRFYGVLASVIGVLLFNFLFIAPTFTFSYYSPEYPITFFVMLVASLITSTLTMQVRNQAKATAKQAHRTEILLEANRKLQRAKNMPDIISKASLQLLKLLDKPFALYLVHEDTLTEPLTFYPPKENKQEDICTDADEHAVASWVYKNRKPAGIGTDTLPGAKAFYLPIRNHETVFAVIGIALKSGEQIEPFERSLLFAILNEIAFAIEKYNLNEAQKQASMESEKERLRANLLRAISHDLRTPLTSISGNASVLLKNENQIDSAGRNKLYQDIYDDSMWLINLVENLLSVTRIDNGTMNIQMQPELVDEIITEAMKHITRKASEHHLTVEVPDDLLMAYADARLIIQVIINIVDNAVQYTEPGSSIQVRAFRRENMAVIEVADNGNGIDDENKKKLFDMFYTSNNASGDNRRGLGLGLSLCKSIVNAHGGEIYVKDNVPKGSIFGFTLHVREVANHE</sequence>
<keyword evidence="10 13" id="KW-1133">Transmembrane helix</keyword>
<protein>
    <recommendedName>
        <fullName evidence="3">histidine kinase</fullName>
        <ecNumber evidence="3">2.7.13.3</ecNumber>
    </recommendedName>
</protein>
<dbReference type="InterPro" id="IPR027417">
    <property type="entry name" value="P-loop_NTPase"/>
</dbReference>
<evidence type="ECO:0000256" key="7">
    <source>
        <dbReference type="ARBA" id="ARBA00022741"/>
    </source>
</evidence>
<dbReference type="InterPro" id="IPR014729">
    <property type="entry name" value="Rossmann-like_a/b/a_fold"/>
</dbReference>
<dbReference type="CDD" id="cd00075">
    <property type="entry name" value="HATPase"/>
    <property type="match status" value="1"/>
</dbReference>
<keyword evidence="12 13" id="KW-0472">Membrane</keyword>
<dbReference type="InterPro" id="IPR003661">
    <property type="entry name" value="HisK_dim/P_dom"/>
</dbReference>
<dbReference type="Pfam" id="PF13493">
    <property type="entry name" value="DUF4118"/>
    <property type="match status" value="1"/>
</dbReference>
<dbReference type="Gene3D" id="3.40.50.620">
    <property type="entry name" value="HUPs"/>
    <property type="match status" value="1"/>
</dbReference>
<feature type="transmembrane region" description="Helical" evidence="13">
    <location>
        <begin position="480"/>
        <end position="499"/>
    </location>
</feature>
<keyword evidence="16" id="KW-1185">Reference proteome</keyword>
<evidence type="ECO:0000259" key="14">
    <source>
        <dbReference type="PROSITE" id="PS50109"/>
    </source>
</evidence>
<keyword evidence="9" id="KW-0067">ATP-binding</keyword>
<keyword evidence="11" id="KW-0902">Two-component regulatory system</keyword>
<dbReference type="SUPFAM" id="SSF47384">
    <property type="entry name" value="Homodimeric domain of signal transducing histidine kinase"/>
    <property type="match status" value="1"/>
</dbReference>
<evidence type="ECO:0000256" key="9">
    <source>
        <dbReference type="ARBA" id="ARBA00022840"/>
    </source>
</evidence>
<dbReference type="SUPFAM" id="SSF55874">
    <property type="entry name" value="ATPase domain of HSP90 chaperone/DNA topoisomerase II/histidine kinase"/>
    <property type="match status" value="1"/>
</dbReference>
<evidence type="ECO:0000256" key="3">
    <source>
        <dbReference type="ARBA" id="ARBA00012438"/>
    </source>
</evidence>
<proteinExistence type="predicted"/>
<accession>A0ABT4BSV1</accession>
<dbReference type="Gene3D" id="1.20.120.620">
    <property type="entry name" value="Backbone structure of the membrane domain of e. Coli histidine kinase receptor kdpd"/>
    <property type="match status" value="1"/>
</dbReference>
<dbReference type="Gene3D" id="1.10.287.130">
    <property type="match status" value="1"/>
</dbReference>
<evidence type="ECO:0000256" key="5">
    <source>
        <dbReference type="ARBA" id="ARBA00022679"/>
    </source>
</evidence>
<comment type="subcellular location">
    <subcellularLocation>
        <location evidence="2">Membrane</location>
        <topology evidence="2">Multi-pass membrane protein</topology>
    </subcellularLocation>
</comment>
<dbReference type="InterPro" id="IPR005467">
    <property type="entry name" value="His_kinase_dom"/>
</dbReference>
<keyword evidence="8 15" id="KW-0418">Kinase</keyword>
<dbReference type="EC" id="2.7.13.3" evidence="3"/>
<dbReference type="InterPro" id="IPR003852">
    <property type="entry name" value="Sig_transdc_His_kinase_KdpD_N"/>
</dbReference>
<evidence type="ECO:0000256" key="13">
    <source>
        <dbReference type="SAM" id="Phobius"/>
    </source>
</evidence>
<evidence type="ECO:0000256" key="11">
    <source>
        <dbReference type="ARBA" id="ARBA00023012"/>
    </source>
</evidence>
<dbReference type="Gene3D" id="3.30.450.40">
    <property type="match status" value="1"/>
</dbReference>
<dbReference type="InterPro" id="IPR003594">
    <property type="entry name" value="HATPase_dom"/>
</dbReference>
<dbReference type="SUPFAM" id="SSF55781">
    <property type="entry name" value="GAF domain-like"/>
    <property type="match status" value="1"/>
</dbReference>
<feature type="transmembrane region" description="Helical" evidence="13">
    <location>
        <begin position="447"/>
        <end position="474"/>
    </location>
</feature>
<evidence type="ECO:0000256" key="10">
    <source>
        <dbReference type="ARBA" id="ARBA00022989"/>
    </source>
</evidence>
<reference evidence="15 16" key="1">
    <citation type="submission" date="2022-11" db="EMBL/GenBank/DDBJ databases">
        <authorList>
            <person name="Caiyu Z."/>
        </authorList>
    </citation>
    <scope>NUCLEOTIDE SEQUENCE [LARGE SCALE GENOMIC DNA]</scope>
    <source>
        <strain evidence="15 16">YR-4</strain>
    </source>
</reference>
<comment type="catalytic activity">
    <reaction evidence="1">
        <text>ATP + protein L-histidine = ADP + protein N-phospho-L-histidine.</text>
        <dbReference type="EC" id="2.7.13.3"/>
    </reaction>
</comment>
<comment type="caution">
    <text evidence="15">The sequence shown here is derived from an EMBL/GenBank/DDBJ whole genome shotgun (WGS) entry which is preliminary data.</text>
</comment>
<dbReference type="Proteomes" id="UP001082703">
    <property type="component" value="Unassembled WGS sequence"/>
</dbReference>
<dbReference type="SUPFAM" id="SSF52402">
    <property type="entry name" value="Adenine nucleotide alpha hydrolases-like"/>
    <property type="match status" value="1"/>
</dbReference>
<evidence type="ECO:0000313" key="15">
    <source>
        <dbReference type="EMBL" id="MCY1713008.1"/>
    </source>
</evidence>
<feature type="transmembrane region" description="Helical" evidence="13">
    <location>
        <begin position="423"/>
        <end position="440"/>
    </location>
</feature>
<organism evidence="15 16">
    <name type="scientific">Caproiciproducens galactitolivorans</name>
    <dbReference type="NCBI Taxonomy" id="642589"/>
    <lineage>
        <taxon>Bacteria</taxon>
        <taxon>Bacillati</taxon>
        <taxon>Bacillota</taxon>
        <taxon>Clostridia</taxon>
        <taxon>Eubacteriales</taxon>
        <taxon>Acutalibacteraceae</taxon>
        <taxon>Caproiciproducens</taxon>
    </lineage>
</organism>
<dbReference type="InterPro" id="IPR004358">
    <property type="entry name" value="Sig_transdc_His_kin-like_C"/>
</dbReference>
<dbReference type="InterPro" id="IPR052023">
    <property type="entry name" value="Histidine_kinase_KdpD"/>
</dbReference>
<feature type="domain" description="Histidine kinase" evidence="14">
    <location>
        <begin position="679"/>
        <end position="896"/>
    </location>
</feature>
<dbReference type="EMBL" id="JAPOHA010000002">
    <property type="protein sequence ID" value="MCY1713008.1"/>
    <property type="molecule type" value="Genomic_DNA"/>
</dbReference>
<dbReference type="GO" id="GO:0016301">
    <property type="term" value="F:kinase activity"/>
    <property type="evidence" value="ECO:0007669"/>
    <property type="project" value="UniProtKB-KW"/>
</dbReference>
<dbReference type="PANTHER" id="PTHR45569">
    <property type="entry name" value="SENSOR PROTEIN KDPD"/>
    <property type="match status" value="1"/>
</dbReference>
<evidence type="ECO:0000256" key="6">
    <source>
        <dbReference type="ARBA" id="ARBA00022692"/>
    </source>
</evidence>
<dbReference type="SMART" id="SM00387">
    <property type="entry name" value="HATPase_c"/>
    <property type="match status" value="1"/>
</dbReference>
<dbReference type="PANTHER" id="PTHR45569:SF1">
    <property type="entry name" value="SENSOR PROTEIN KDPD"/>
    <property type="match status" value="1"/>
</dbReference>
<evidence type="ECO:0000256" key="2">
    <source>
        <dbReference type="ARBA" id="ARBA00004141"/>
    </source>
</evidence>
<feature type="transmembrane region" description="Helical" evidence="13">
    <location>
        <begin position="396"/>
        <end position="417"/>
    </location>
</feature>
<dbReference type="PRINTS" id="PR00344">
    <property type="entry name" value="BCTRLSENSOR"/>
</dbReference>
<evidence type="ECO:0000313" key="16">
    <source>
        <dbReference type="Proteomes" id="UP001082703"/>
    </source>
</evidence>
<evidence type="ECO:0000256" key="8">
    <source>
        <dbReference type="ARBA" id="ARBA00022777"/>
    </source>
</evidence>
<evidence type="ECO:0000256" key="1">
    <source>
        <dbReference type="ARBA" id="ARBA00000085"/>
    </source>
</evidence>
<dbReference type="CDD" id="cd01987">
    <property type="entry name" value="USP_KdpD-like"/>
    <property type="match status" value="1"/>
</dbReference>
<dbReference type="RefSeq" id="WP_268057020.1">
    <property type="nucleotide sequence ID" value="NZ_JAPOHA010000002.1"/>
</dbReference>
<dbReference type="Gene3D" id="3.40.50.300">
    <property type="entry name" value="P-loop containing nucleotide triphosphate hydrolases"/>
    <property type="match status" value="1"/>
</dbReference>
<dbReference type="SMART" id="SM00388">
    <property type="entry name" value="HisKA"/>
    <property type="match status" value="1"/>
</dbReference>
<keyword evidence="6 13" id="KW-0812">Transmembrane</keyword>
<dbReference type="Pfam" id="PF02702">
    <property type="entry name" value="KdpD"/>
    <property type="match status" value="1"/>
</dbReference>
<keyword evidence="7" id="KW-0547">Nucleotide-binding</keyword>